<name>A0A6V8LJE4_9ACTN</name>
<dbReference type="RefSeq" id="WP_173085958.1">
    <property type="nucleotide sequence ID" value="NZ_BLPG01000002.1"/>
</dbReference>
<dbReference type="Gene3D" id="3.30.420.40">
    <property type="match status" value="3"/>
</dbReference>
<dbReference type="InterPro" id="IPR049874">
    <property type="entry name" value="ROK_cs"/>
</dbReference>
<dbReference type="SUPFAM" id="SSF53067">
    <property type="entry name" value="Actin-like ATPase domain"/>
    <property type="match status" value="2"/>
</dbReference>
<comment type="similarity">
    <text evidence="1">Belongs to the ROK (NagC/XylR) family.</text>
</comment>
<keyword evidence="3" id="KW-1185">Reference proteome</keyword>
<evidence type="ECO:0000313" key="3">
    <source>
        <dbReference type="Proteomes" id="UP000482960"/>
    </source>
</evidence>
<evidence type="ECO:0008006" key="4">
    <source>
        <dbReference type="Google" id="ProtNLM"/>
    </source>
</evidence>
<reference evidence="2 3" key="2">
    <citation type="submission" date="2020-03" db="EMBL/GenBank/DDBJ databases">
        <authorList>
            <person name="Ichikawa N."/>
            <person name="Kimura A."/>
            <person name="Kitahashi Y."/>
            <person name="Uohara A."/>
        </authorList>
    </citation>
    <scope>NUCLEOTIDE SEQUENCE [LARGE SCALE GENOMIC DNA]</scope>
    <source>
        <strain evidence="2 3">NBRC 108638</strain>
    </source>
</reference>
<dbReference type="PANTHER" id="PTHR18964:SF173">
    <property type="entry name" value="GLUCOKINASE"/>
    <property type="match status" value="1"/>
</dbReference>
<evidence type="ECO:0000313" key="2">
    <source>
        <dbReference type="EMBL" id="GFJ96334.1"/>
    </source>
</evidence>
<organism evidence="2 3">
    <name type="scientific">Phytohabitans rumicis</name>
    <dbReference type="NCBI Taxonomy" id="1076125"/>
    <lineage>
        <taxon>Bacteria</taxon>
        <taxon>Bacillati</taxon>
        <taxon>Actinomycetota</taxon>
        <taxon>Actinomycetes</taxon>
        <taxon>Micromonosporales</taxon>
        <taxon>Micromonosporaceae</taxon>
    </lineage>
</organism>
<dbReference type="Pfam" id="PF00480">
    <property type="entry name" value="ROK"/>
    <property type="match status" value="1"/>
</dbReference>
<dbReference type="EMBL" id="BLPG01000002">
    <property type="protein sequence ID" value="GFJ96334.1"/>
    <property type="molecule type" value="Genomic_DNA"/>
</dbReference>
<gene>
    <name evidence="2" type="ORF">Prum_099760</name>
</gene>
<dbReference type="PROSITE" id="PS01125">
    <property type="entry name" value="ROK"/>
    <property type="match status" value="1"/>
</dbReference>
<accession>A0A6V8LJE4</accession>
<protein>
    <recommendedName>
        <fullName evidence="4">Glucokinase</fullName>
    </recommendedName>
</protein>
<dbReference type="InterPro" id="IPR000600">
    <property type="entry name" value="ROK"/>
</dbReference>
<comment type="caution">
    <text evidence="2">The sequence shown here is derived from an EMBL/GenBank/DDBJ whole genome shotgun (WGS) entry which is preliminary data.</text>
</comment>
<sequence>MRWSFNTGYDGMELRRLVADATGLRVVVDNDANAAAWGEAYPPGGAGLAGSLRSLRPRLPADSAPVAPRQTPDSAGPGAADGYLAMLCVGSGLGGGFVLGGEVYRGATGIGAEIGHLPVDSGSTELCGCGCGLAGNLGTLACGPALARAARRAAAADPDGLIARLGRGPQGVTGQTATEAARLGDPAARELFARMGHWLGVGASVLVTLLDLRRIVVGGGLVAASDLYLDQMRETMRRHTFAHEHRELPSITPARLGAEAGWVGAGLLALHRPPPTTGER</sequence>
<proteinExistence type="inferred from homology"/>
<evidence type="ECO:0000256" key="1">
    <source>
        <dbReference type="ARBA" id="ARBA00006479"/>
    </source>
</evidence>
<reference evidence="2 3" key="1">
    <citation type="submission" date="2020-03" db="EMBL/GenBank/DDBJ databases">
        <title>Whole genome shotgun sequence of Phytohabitans rumicis NBRC 108638.</title>
        <authorList>
            <person name="Komaki H."/>
            <person name="Tamura T."/>
        </authorList>
    </citation>
    <scope>NUCLEOTIDE SEQUENCE [LARGE SCALE GENOMIC DNA]</scope>
    <source>
        <strain evidence="2 3">NBRC 108638</strain>
    </source>
</reference>
<dbReference type="InterPro" id="IPR043129">
    <property type="entry name" value="ATPase_NBD"/>
</dbReference>
<dbReference type="PANTHER" id="PTHR18964">
    <property type="entry name" value="ROK (REPRESSOR, ORF, KINASE) FAMILY"/>
    <property type="match status" value="1"/>
</dbReference>
<dbReference type="Proteomes" id="UP000482960">
    <property type="component" value="Unassembled WGS sequence"/>
</dbReference>
<dbReference type="AlphaFoldDB" id="A0A6V8LJE4"/>